<reference evidence="2" key="1">
    <citation type="journal article" date="2020" name="Stud. Mycol.">
        <title>101 Dothideomycetes genomes: a test case for predicting lifestyles and emergence of pathogens.</title>
        <authorList>
            <person name="Haridas S."/>
            <person name="Albert R."/>
            <person name="Binder M."/>
            <person name="Bloem J."/>
            <person name="Labutti K."/>
            <person name="Salamov A."/>
            <person name="Andreopoulos B."/>
            <person name="Baker S."/>
            <person name="Barry K."/>
            <person name="Bills G."/>
            <person name="Bluhm B."/>
            <person name="Cannon C."/>
            <person name="Castanera R."/>
            <person name="Culley D."/>
            <person name="Daum C."/>
            <person name="Ezra D."/>
            <person name="Gonzalez J."/>
            <person name="Henrissat B."/>
            <person name="Kuo A."/>
            <person name="Liang C."/>
            <person name="Lipzen A."/>
            <person name="Lutzoni F."/>
            <person name="Magnuson J."/>
            <person name="Mondo S."/>
            <person name="Nolan M."/>
            <person name="Ohm R."/>
            <person name="Pangilinan J."/>
            <person name="Park H.-J."/>
            <person name="Ramirez L."/>
            <person name="Alfaro M."/>
            <person name="Sun H."/>
            <person name="Tritt A."/>
            <person name="Yoshinaga Y."/>
            <person name="Zwiers L.-H."/>
            <person name="Turgeon B."/>
            <person name="Goodwin S."/>
            <person name="Spatafora J."/>
            <person name="Crous P."/>
            <person name="Grigoriev I."/>
        </authorList>
    </citation>
    <scope>NUCLEOTIDE SEQUENCE</scope>
    <source>
        <strain evidence="2">CBS 262.69</strain>
    </source>
</reference>
<accession>A0A6G1HUH0</accession>
<feature type="compositionally biased region" description="Pro residues" evidence="1">
    <location>
        <begin position="95"/>
        <end position="104"/>
    </location>
</feature>
<gene>
    <name evidence="2" type="ORF">EJ06DRAFT_49341</name>
</gene>
<sequence length="104" mass="11446">MIRLCLCAAMPSRGKSIPAPNLPSTYTAEVGSKIPYLPSHNSRPSVSIVQPHHAILHTKACPRRKRHPRMTKKPIESDDTTTESHMEKPLEPLVPSLPVPTPSP</sequence>
<name>A0A6G1HUH0_9PEZI</name>
<dbReference type="AlphaFoldDB" id="A0A6G1HUH0"/>
<evidence type="ECO:0000313" key="3">
    <source>
        <dbReference type="Proteomes" id="UP000799640"/>
    </source>
</evidence>
<keyword evidence="3" id="KW-1185">Reference proteome</keyword>
<proteinExistence type="predicted"/>
<feature type="region of interest" description="Disordered" evidence="1">
    <location>
        <begin position="59"/>
        <end position="104"/>
    </location>
</feature>
<evidence type="ECO:0000256" key="1">
    <source>
        <dbReference type="SAM" id="MobiDB-lite"/>
    </source>
</evidence>
<protein>
    <submittedName>
        <fullName evidence="2">Uncharacterized protein</fullName>
    </submittedName>
</protein>
<feature type="compositionally biased region" description="Basic residues" evidence="1">
    <location>
        <begin position="59"/>
        <end position="72"/>
    </location>
</feature>
<dbReference type="EMBL" id="ML996697">
    <property type="protein sequence ID" value="KAF2399385.1"/>
    <property type="molecule type" value="Genomic_DNA"/>
</dbReference>
<dbReference type="Proteomes" id="UP000799640">
    <property type="component" value="Unassembled WGS sequence"/>
</dbReference>
<organism evidence="2 3">
    <name type="scientific">Trichodelitschia bisporula</name>
    <dbReference type="NCBI Taxonomy" id="703511"/>
    <lineage>
        <taxon>Eukaryota</taxon>
        <taxon>Fungi</taxon>
        <taxon>Dikarya</taxon>
        <taxon>Ascomycota</taxon>
        <taxon>Pezizomycotina</taxon>
        <taxon>Dothideomycetes</taxon>
        <taxon>Dothideomycetes incertae sedis</taxon>
        <taxon>Phaeotrichales</taxon>
        <taxon>Phaeotrichaceae</taxon>
        <taxon>Trichodelitschia</taxon>
    </lineage>
</organism>
<evidence type="ECO:0000313" key="2">
    <source>
        <dbReference type="EMBL" id="KAF2399385.1"/>
    </source>
</evidence>